<dbReference type="GO" id="GO:0003700">
    <property type="term" value="F:DNA-binding transcription factor activity"/>
    <property type="evidence" value="ECO:0007669"/>
    <property type="project" value="TreeGrafter"/>
</dbReference>
<dbReference type="GO" id="GO:0000976">
    <property type="term" value="F:transcription cis-regulatory region binding"/>
    <property type="evidence" value="ECO:0007669"/>
    <property type="project" value="TreeGrafter"/>
</dbReference>
<keyword evidence="3" id="KW-0804">Transcription</keyword>
<accession>A0A6J7FVN4</accession>
<proteinExistence type="predicted"/>
<dbReference type="PANTHER" id="PTHR30055">
    <property type="entry name" value="HTH-TYPE TRANSCRIPTIONAL REGULATOR RUTR"/>
    <property type="match status" value="1"/>
</dbReference>
<dbReference type="PROSITE" id="PS50977">
    <property type="entry name" value="HTH_TETR_2"/>
    <property type="match status" value="1"/>
</dbReference>
<dbReference type="SUPFAM" id="SSF46689">
    <property type="entry name" value="Homeodomain-like"/>
    <property type="match status" value="1"/>
</dbReference>
<dbReference type="AlphaFoldDB" id="A0A6J7FVN4"/>
<dbReference type="InterPro" id="IPR036271">
    <property type="entry name" value="Tet_transcr_reg_TetR-rel_C_sf"/>
</dbReference>
<evidence type="ECO:0000259" key="4">
    <source>
        <dbReference type="PROSITE" id="PS50977"/>
    </source>
</evidence>
<name>A0A6J7FVN4_9ZZZZ</name>
<dbReference type="InterPro" id="IPR001647">
    <property type="entry name" value="HTH_TetR"/>
</dbReference>
<evidence type="ECO:0000256" key="3">
    <source>
        <dbReference type="ARBA" id="ARBA00023163"/>
    </source>
</evidence>
<dbReference type="Gene3D" id="1.10.357.10">
    <property type="entry name" value="Tetracycline Repressor, domain 2"/>
    <property type="match status" value="1"/>
</dbReference>
<dbReference type="PANTHER" id="PTHR30055:SF234">
    <property type="entry name" value="HTH-TYPE TRANSCRIPTIONAL REGULATOR BETI"/>
    <property type="match status" value="1"/>
</dbReference>
<organism evidence="5">
    <name type="scientific">freshwater metagenome</name>
    <dbReference type="NCBI Taxonomy" id="449393"/>
    <lineage>
        <taxon>unclassified sequences</taxon>
        <taxon>metagenomes</taxon>
        <taxon>ecological metagenomes</taxon>
    </lineage>
</organism>
<reference evidence="5" key="1">
    <citation type="submission" date="2020-05" db="EMBL/GenBank/DDBJ databases">
        <authorList>
            <person name="Chiriac C."/>
            <person name="Salcher M."/>
            <person name="Ghai R."/>
            <person name="Kavagutti S V."/>
        </authorList>
    </citation>
    <scope>NUCLEOTIDE SEQUENCE</scope>
</reference>
<evidence type="ECO:0000313" key="5">
    <source>
        <dbReference type="EMBL" id="CAB4899551.1"/>
    </source>
</evidence>
<dbReference type="EMBL" id="CAFBLP010000175">
    <property type="protein sequence ID" value="CAB4899551.1"/>
    <property type="molecule type" value="Genomic_DNA"/>
</dbReference>
<dbReference type="InterPro" id="IPR050109">
    <property type="entry name" value="HTH-type_TetR-like_transc_reg"/>
</dbReference>
<dbReference type="Pfam" id="PF00440">
    <property type="entry name" value="TetR_N"/>
    <property type="match status" value="1"/>
</dbReference>
<keyword evidence="2" id="KW-0238">DNA-binding</keyword>
<keyword evidence="1" id="KW-0805">Transcription regulation</keyword>
<evidence type="ECO:0000256" key="1">
    <source>
        <dbReference type="ARBA" id="ARBA00023015"/>
    </source>
</evidence>
<sequence length="256" mass="27650">MCRMVKPVNAISHPDAATPWRKEPAKVRKTLAVSGLRDLNKAKRRDAILDAAVTLLGTRDSRDITTEEIAALAGVSAATVYNLVGTRNEVMYQLLGRILTDLAESLRALDPSDPIAAAQLVIDHTVRAFVSNPNAYRQVVAVAQRAAAAQPTPIEPSSFQVTAMRQAQALGIIRNDIDASGLARQIFLSYTGAAMLWSSGRLDDAGLLTAARHGLFTALAAAATDDHRDQFLDRMRPLGKTLEKKAWKFKGPPNAT</sequence>
<gene>
    <name evidence="5" type="ORF">UFOPK3376_03337</name>
</gene>
<protein>
    <submittedName>
        <fullName evidence="5">Unannotated protein</fullName>
    </submittedName>
</protein>
<dbReference type="SUPFAM" id="SSF48498">
    <property type="entry name" value="Tetracyclin repressor-like, C-terminal domain"/>
    <property type="match status" value="1"/>
</dbReference>
<feature type="domain" description="HTH tetR-type" evidence="4">
    <location>
        <begin position="42"/>
        <end position="102"/>
    </location>
</feature>
<dbReference type="InterPro" id="IPR009057">
    <property type="entry name" value="Homeodomain-like_sf"/>
</dbReference>
<evidence type="ECO:0000256" key="2">
    <source>
        <dbReference type="ARBA" id="ARBA00023125"/>
    </source>
</evidence>